<dbReference type="Pfam" id="PF15983">
    <property type="entry name" value="DUF4767"/>
    <property type="match status" value="1"/>
</dbReference>
<dbReference type="InterPro" id="IPR031927">
    <property type="entry name" value="DUF4767"/>
</dbReference>
<feature type="compositionally biased region" description="Polar residues" evidence="1">
    <location>
        <begin position="22"/>
        <end position="38"/>
    </location>
</feature>
<evidence type="ECO:0000313" key="4">
    <source>
        <dbReference type="Proteomes" id="UP000051249"/>
    </source>
</evidence>
<dbReference type="RefSeq" id="WP_057797742.1">
    <property type="nucleotide sequence ID" value="NZ_BJZZ01000002.1"/>
</dbReference>
<protein>
    <recommendedName>
        <fullName evidence="2">DUF4767 domain-containing protein</fullName>
    </recommendedName>
</protein>
<feature type="compositionally biased region" description="Basic and acidic residues" evidence="1">
    <location>
        <begin position="42"/>
        <end position="60"/>
    </location>
</feature>
<organism evidence="3 4">
    <name type="scientific">Pediococcus argentinicus</name>
    <dbReference type="NCBI Taxonomy" id="480391"/>
    <lineage>
        <taxon>Bacteria</taxon>
        <taxon>Bacillati</taxon>
        <taxon>Bacillota</taxon>
        <taxon>Bacilli</taxon>
        <taxon>Lactobacillales</taxon>
        <taxon>Lactobacillaceae</taxon>
        <taxon>Pediococcus</taxon>
    </lineage>
</organism>
<reference evidence="3 4" key="1">
    <citation type="journal article" date="2015" name="Genome Announc.">
        <title>Expanding the biotechnology potential of lactobacilli through comparative genomics of 213 strains and associated genera.</title>
        <authorList>
            <person name="Sun Z."/>
            <person name="Harris H.M."/>
            <person name="McCann A."/>
            <person name="Guo C."/>
            <person name="Argimon S."/>
            <person name="Zhang W."/>
            <person name="Yang X."/>
            <person name="Jeffery I.B."/>
            <person name="Cooney J.C."/>
            <person name="Kagawa T.F."/>
            <person name="Liu W."/>
            <person name="Song Y."/>
            <person name="Salvetti E."/>
            <person name="Wrobel A."/>
            <person name="Rasinkangas P."/>
            <person name="Parkhill J."/>
            <person name="Rea M.C."/>
            <person name="O'Sullivan O."/>
            <person name="Ritari J."/>
            <person name="Douillard F.P."/>
            <person name="Paul Ross R."/>
            <person name="Yang R."/>
            <person name="Briner A.E."/>
            <person name="Felis G.E."/>
            <person name="de Vos W.M."/>
            <person name="Barrangou R."/>
            <person name="Klaenhammer T.R."/>
            <person name="Caufield P.W."/>
            <person name="Cui Y."/>
            <person name="Zhang H."/>
            <person name="O'Toole P.W."/>
        </authorList>
    </citation>
    <scope>NUCLEOTIDE SEQUENCE [LARGE SCALE GENOMIC DNA]</scope>
    <source>
        <strain evidence="3 4">DSM 23026</strain>
    </source>
</reference>
<feature type="domain" description="DUF4767" evidence="2">
    <location>
        <begin position="58"/>
        <end position="192"/>
    </location>
</feature>
<proteinExistence type="predicted"/>
<dbReference type="EMBL" id="JQCQ01000002">
    <property type="protein sequence ID" value="KRO26148.1"/>
    <property type="molecule type" value="Genomic_DNA"/>
</dbReference>
<accession>A0A0R2NK85</accession>
<keyword evidence="4" id="KW-1185">Reference proteome</keyword>
<sequence length="197" mass="21894">MKKSFAFILAAIVLLTVSGCGNQKQTSEQKGDITSAQGGSDDSSKDSKSIDLKPQENDLWNNDKSRQLESFMKDWQATMHQEYQNYYPGKDVSYYGITYPSSLGSGNIAVNDHKVSMGWSNDGLGKHDFNVVAIYSDIDHAKMGAHLYFFAIASNKKPIVLITEQNQGTPDMLIHFNPTKNTDLEQGFEKIANSNVQ</sequence>
<name>A0A0R2NK85_9LACO</name>
<dbReference type="PROSITE" id="PS51257">
    <property type="entry name" value="PROKAR_LIPOPROTEIN"/>
    <property type="match status" value="1"/>
</dbReference>
<evidence type="ECO:0000313" key="3">
    <source>
        <dbReference type="EMBL" id="KRO26148.1"/>
    </source>
</evidence>
<evidence type="ECO:0000256" key="1">
    <source>
        <dbReference type="SAM" id="MobiDB-lite"/>
    </source>
</evidence>
<gene>
    <name evidence="3" type="ORF">IV88_GL000608</name>
</gene>
<evidence type="ECO:0000259" key="2">
    <source>
        <dbReference type="Pfam" id="PF15983"/>
    </source>
</evidence>
<dbReference type="AlphaFoldDB" id="A0A0R2NK85"/>
<comment type="caution">
    <text evidence="3">The sequence shown here is derived from an EMBL/GenBank/DDBJ whole genome shotgun (WGS) entry which is preliminary data.</text>
</comment>
<feature type="region of interest" description="Disordered" evidence="1">
    <location>
        <begin position="22"/>
        <end position="60"/>
    </location>
</feature>
<dbReference type="PATRIC" id="fig|480391.4.peg.615"/>
<dbReference type="Proteomes" id="UP000051249">
    <property type="component" value="Unassembled WGS sequence"/>
</dbReference>